<dbReference type="OrthoDB" id="9811276at2"/>
<feature type="domain" description="Translocation and assembly module TamB C-terminal" evidence="7">
    <location>
        <begin position="1182"/>
        <end position="1621"/>
    </location>
</feature>
<evidence type="ECO:0000256" key="4">
    <source>
        <dbReference type="ARBA" id="ARBA00023136"/>
    </source>
</evidence>
<evidence type="ECO:0000313" key="9">
    <source>
        <dbReference type="Proteomes" id="UP000077667"/>
    </source>
</evidence>
<feature type="region of interest" description="Disordered" evidence="5">
    <location>
        <begin position="1658"/>
        <end position="1678"/>
    </location>
</feature>
<dbReference type="EMBL" id="CP015772">
    <property type="protein sequence ID" value="ANH80335.1"/>
    <property type="molecule type" value="Genomic_DNA"/>
</dbReference>
<dbReference type="GO" id="GO:0009306">
    <property type="term" value="P:protein secretion"/>
    <property type="evidence" value="ECO:0007669"/>
    <property type="project" value="InterPro"/>
</dbReference>
<dbReference type="Pfam" id="PF04357">
    <property type="entry name" value="TamB"/>
    <property type="match status" value="1"/>
</dbReference>
<sequence>MNKTIKKGLKIVLRIIISILVLIILLVLSLNLPFVQNFIKDKVVQYLKKKTDTEISLERIRIGFPKDLELNKLYVADKKKDTLLYAEKLGVNIDMLALLSNRVEISDIELNTVRAYVHRLHPDTVFNYQFLVDSLVSDEEKTPKEEKKDTTSALKFRLNRIAFNDIRITFKDDVAGNDAGILLGSLKAKVKTFDIDHMHYALNDLALTNTDLHYYQNKPLTVLQQQVDSSIDKTEAEKGGQLPLIEFGNLSFNKVNLKYNDGLSDMRALLGLDEFTLKDLLIDLTHGKYQSSDVLLQNSVAHFAYRPTPSNEKAVKTAADSTSNNAFSLYLNKIILANNNIRYDDLSAPTTPGHLDFNHLNITGLGITGSDIALDSAGIQAKLLGGKLKDSSGFTVNDLKGTVAYNDHQIKVADFLLKTPYTQIDNNSLLTYTAKDDLSKHPEKVKMDVQFRNTTIGMQDLSYLSASVPASYQNQRINLAAAFTGYLSDLAIEKLQVNGLKNTHIDIAGHIKGLPDMDKSVFNINIRKLQTSKADIFSLVPKTALPASIELPGYITATGNFNGSMTNFSTALNVKTDMGGAKLQAAMGGPKNREVYRAKLQLDNFNLGRLLKQQDQIGRVSLLANVHGRSLNPKTLNAKLDGTIYHAQYNKYDYHDIKLDGSYAGNTASIDAASTDSNAHFTLSSEIGLGGKEPSIKGTIDLKNLDLQKLNFYKDELKLAGLVTVDFSSVNPDHLNGTASLNSVQIGTNGTIYNIDTLSLVAEATKEHNHLAVNSDFLTANFDGQYQLTQIGQAFINQLNRYYAFAASKKIAPQRMQFSINLLNPELIQKFVPSLTTLAPSSISGLINTAADSLQLNASFPHVVYDSFDIKNIALNASNKDTARLDYALTIKNFNSPSINLYNSEISGSAANNSLGVDLFLRDSKDQNKYRIGGNFKAENETYKFSLDPQKLILNYDPWKVAQDNLIQYGKAGIYIRHFDISNSGQALSVNSQTEQPNAPINVRFTDFMLETLTRYAEQDTAMVGGKLNGTVDVKDIATNPKFEADLSIERLRYQKDELGNATIKVNNNTENAFQADVALTGIHDIKITGFYYTKPESSLDLNVAVNRIDLKYIESLAGGQVRNGKGLLTGNLAVKGAVSKPDILGALTFKNAGMNITQLNSYYQLKNETINFTQSGLSFNNFTIRDSVNQPFIINGTITTKSFSNPGFNLSVRANNFRVMNSTEADNELFYGTVYMNLNAKITGDLNKPTANMQAKINKGTKFTFVIPESDPTVSSQEGVVEFIDKDAPPFNGRESINVDSLTRSPLKGMNISGDLTIDKEAEITVVVDPQNGDALRIKGEADLSLQMDPSGRTTLTGRYEISDGSYNLTVGGLAKRAFRIQQGSSITWTGAPTEANADITAVYEINTSAIDLIADQLDNADASQRTMYKQKLPFYVYLKMKGELLQPQISFQIDMPENERNAFNGIVYTRLQQVNSSESELNKQVFALLALNRFISDNPFESLAGGTSAGMIARQSVSKLLTQQLNNLAADLIKGVDVNFDLTSQEDYSTGTEQTKTDLNVAFTKRLLNDRLSVTVGNNFNLEGANQNQNATQLASDVNIEYLLSRDGRYRLRAYRRNQTEGIIEGEIIETGVGFMIVVDYNKFREVFNSFRKRGSRRNAAGRNNLRNNQQNKTNE</sequence>
<dbReference type="Proteomes" id="UP000077667">
    <property type="component" value="Chromosome"/>
</dbReference>
<dbReference type="PANTHER" id="PTHR30441:SF8">
    <property type="entry name" value="DUF748 DOMAIN-CONTAINING PROTEIN"/>
    <property type="match status" value="1"/>
</dbReference>
<proteinExistence type="predicted"/>
<feature type="transmembrane region" description="Helical" evidence="6">
    <location>
        <begin position="12"/>
        <end position="34"/>
    </location>
</feature>
<feature type="compositionally biased region" description="Low complexity" evidence="5">
    <location>
        <begin position="1660"/>
        <end position="1678"/>
    </location>
</feature>
<evidence type="ECO:0000313" key="8">
    <source>
        <dbReference type="EMBL" id="ANH80335.1"/>
    </source>
</evidence>
<dbReference type="InterPro" id="IPR007452">
    <property type="entry name" value="TamB_C"/>
</dbReference>
<name>A0A1A9HZ24_9BACT</name>
<evidence type="ECO:0000256" key="3">
    <source>
        <dbReference type="ARBA" id="ARBA00022989"/>
    </source>
</evidence>
<keyword evidence="9" id="KW-1185">Reference proteome</keyword>
<dbReference type="GO" id="GO:0090313">
    <property type="term" value="P:regulation of protein targeting to membrane"/>
    <property type="evidence" value="ECO:0007669"/>
    <property type="project" value="TreeGrafter"/>
</dbReference>
<keyword evidence="2 6" id="KW-0812">Transmembrane</keyword>
<dbReference type="GO" id="GO:0005886">
    <property type="term" value="C:plasma membrane"/>
    <property type="evidence" value="ECO:0007669"/>
    <property type="project" value="InterPro"/>
</dbReference>
<evidence type="ECO:0000256" key="2">
    <source>
        <dbReference type="ARBA" id="ARBA00022692"/>
    </source>
</evidence>
<keyword evidence="4 6" id="KW-0472">Membrane</keyword>
<accession>A0A1A9HZ24</accession>
<evidence type="ECO:0000256" key="5">
    <source>
        <dbReference type="SAM" id="MobiDB-lite"/>
    </source>
</evidence>
<organism evidence="8 9">
    <name type="scientific">Niabella ginsenosidivorans</name>
    <dbReference type="NCBI Taxonomy" id="1176587"/>
    <lineage>
        <taxon>Bacteria</taxon>
        <taxon>Pseudomonadati</taxon>
        <taxon>Bacteroidota</taxon>
        <taxon>Chitinophagia</taxon>
        <taxon>Chitinophagales</taxon>
        <taxon>Chitinophagaceae</taxon>
        <taxon>Niabella</taxon>
    </lineage>
</organism>
<dbReference type="InterPro" id="IPR052894">
    <property type="entry name" value="AsmA-related"/>
</dbReference>
<comment type="subcellular location">
    <subcellularLocation>
        <location evidence="1">Membrane</location>
        <topology evidence="1">Single-pass membrane protein</topology>
    </subcellularLocation>
</comment>
<gene>
    <name evidence="8" type="ORF">A8C56_04495</name>
</gene>
<protein>
    <recommendedName>
        <fullName evidence="7">Translocation and assembly module TamB C-terminal domain-containing protein</fullName>
    </recommendedName>
</protein>
<evidence type="ECO:0000256" key="6">
    <source>
        <dbReference type="SAM" id="Phobius"/>
    </source>
</evidence>
<reference evidence="8 9" key="1">
    <citation type="submission" date="2016-05" db="EMBL/GenBank/DDBJ databases">
        <title>Niabella ginsenosidivorans BS26 whole genome sequencing.</title>
        <authorList>
            <person name="Im W.T."/>
            <person name="Siddiqi M.Z."/>
        </authorList>
    </citation>
    <scope>NUCLEOTIDE SEQUENCE [LARGE SCALE GENOMIC DNA]</scope>
    <source>
        <strain evidence="8 9">BS26</strain>
    </source>
</reference>
<keyword evidence="3 6" id="KW-1133">Transmembrane helix</keyword>
<dbReference type="RefSeq" id="WP_067752589.1">
    <property type="nucleotide sequence ID" value="NZ_CP015772.1"/>
</dbReference>
<dbReference type="PANTHER" id="PTHR30441">
    <property type="entry name" value="DUF748 DOMAIN-CONTAINING PROTEIN"/>
    <property type="match status" value="1"/>
</dbReference>
<evidence type="ECO:0000259" key="7">
    <source>
        <dbReference type="Pfam" id="PF04357"/>
    </source>
</evidence>
<dbReference type="KEGG" id="nia:A8C56_04495"/>
<evidence type="ECO:0000256" key="1">
    <source>
        <dbReference type="ARBA" id="ARBA00004167"/>
    </source>
</evidence>
<dbReference type="STRING" id="1176587.A8C56_04495"/>